<feature type="region of interest" description="Disordered" evidence="1">
    <location>
        <begin position="1"/>
        <end position="33"/>
    </location>
</feature>
<feature type="non-terminal residue" evidence="2">
    <location>
        <position position="1"/>
    </location>
</feature>
<evidence type="ECO:0000313" key="2">
    <source>
        <dbReference type="EMBL" id="NXM14059.1"/>
    </source>
</evidence>
<gene>
    <name evidence="2" type="primary">Cmya5</name>
    <name evidence="2" type="ORF">PLONIG_R03926</name>
</gene>
<protein>
    <submittedName>
        <fullName evidence="2">CMYA5 protein</fullName>
    </submittedName>
</protein>
<proteinExistence type="predicted"/>
<dbReference type="Proteomes" id="UP000539920">
    <property type="component" value="Unassembled WGS sequence"/>
</dbReference>
<dbReference type="EMBL" id="VXBC01004071">
    <property type="protein sequence ID" value="NXM14059.1"/>
    <property type="molecule type" value="Genomic_DNA"/>
</dbReference>
<feature type="region of interest" description="Disordered" evidence="1">
    <location>
        <begin position="104"/>
        <end position="123"/>
    </location>
</feature>
<feature type="region of interest" description="Disordered" evidence="1">
    <location>
        <begin position="56"/>
        <end position="92"/>
    </location>
</feature>
<feature type="compositionally biased region" description="Acidic residues" evidence="1">
    <location>
        <begin position="1"/>
        <end position="30"/>
    </location>
</feature>
<reference evidence="2 3" key="1">
    <citation type="submission" date="2019-09" db="EMBL/GenBank/DDBJ databases">
        <title>Bird 10,000 Genomes (B10K) Project - Family phase.</title>
        <authorList>
            <person name="Zhang G."/>
        </authorList>
    </citation>
    <scope>NUCLEOTIDE SEQUENCE [LARGE SCALE GENOMIC DNA]</scope>
    <source>
        <strain evidence="2">B10K-DU-001-79</strain>
        <tissue evidence="2">Muscle</tissue>
    </source>
</reference>
<organism evidence="2 3">
    <name type="scientific">Ploceus nigricollis</name>
    <dbReference type="NCBI Taxonomy" id="441696"/>
    <lineage>
        <taxon>Eukaryota</taxon>
        <taxon>Metazoa</taxon>
        <taxon>Chordata</taxon>
        <taxon>Craniata</taxon>
        <taxon>Vertebrata</taxon>
        <taxon>Euteleostomi</taxon>
        <taxon>Archelosauria</taxon>
        <taxon>Archosauria</taxon>
        <taxon>Dinosauria</taxon>
        <taxon>Saurischia</taxon>
        <taxon>Theropoda</taxon>
        <taxon>Coelurosauria</taxon>
        <taxon>Aves</taxon>
        <taxon>Neognathae</taxon>
        <taxon>Neoaves</taxon>
        <taxon>Telluraves</taxon>
        <taxon>Australaves</taxon>
        <taxon>Passeriformes</taxon>
        <taxon>Passeroidea</taxon>
        <taxon>Ploceidae</taxon>
        <taxon>Ploceinae</taxon>
        <taxon>Ploceus</taxon>
    </lineage>
</organism>
<comment type="caution">
    <text evidence="2">The sequence shown here is derived from an EMBL/GenBank/DDBJ whole genome shotgun (WGS) entry which is preliminary data.</text>
</comment>
<evidence type="ECO:0000256" key="1">
    <source>
        <dbReference type="SAM" id="MobiDB-lite"/>
    </source>
</evidence>
<keyword evidence="3" id="KW-1185">Reference proteome</keyword>
<accession>A0A7L0YE65</accession>
<feature type="compositionally biased region" description="Polar residues" evidence="1">
    <location>
        <begin position="56"/>
        <end position="86"/>
    </location>
</feature>
<sequence>EEEEEEEEEEEDEEEEEEEEEAVDPEEAEELTNRYYIMTNPSFSMVTCQSEDSGITWETSSSRCSTPWTSETSTASDLYSMESSPVGSPPGKVIFIMDEGKVVRKRTRKSSNRVPMATRLKGG</sequence>
<name>A0A7L0YE65_9PASE</name>
<feature type="non-terminal residue" evidence="2">
    <location>
        <position position="123"/>
    </location>
</feature>
<evidence type="ECO:0000313" key="3">
    <source>
        <dbReference type="Proteomes" id="UP000539920"/>
    </source>
</evidence>
<dbReference type="AlphaFoldDB" id="A0A7L0YE65"/>